<sequence>MNDPALAVQKALRARFIATAAVTALVPADNIGDQNARPAPSPSIVLGDDRVYETNARIDRSIVRVVSNIHVWKQELSTEGVKEIVGAIRRAIGRVRPLDLADPDHVAGDCRIKDTHFLRDANGEMSHAVVTVETWVQERWSVTI</sequence>
<dbReference type="RefSeq" id="WP_211912605.1">
    <property type="nucleotide sequence ID" value="NZ_CP036498.1"/>
</dbReference>
<organism evidence="1 2">
    <name type="scientific">Tardiphaga alba</name>
    <dbReference type="NCBI Taxonomy" id="340268"/>
    <lineage>
        <taxon>Bacteria</taxon>
        <taxon>Pseudomonadati</taxon>
        <taxon>Pseudomonadota</taxon>
        <taxon>Alphaproteobacteria</taxon>
        <taxon>Hyphomicrobiales</taxon>
        <taxon>Nitrobacteraceae</taxon>
        <taxon>Tardiphaga</taxon>
    </lineage>
</organism>
<dbReference type="InterPro" id="IPR053745">
    <property type="entry name" value="Viral_Tail_Comp_sf"/>
</dbReference>
<reference evidence="1 2" key="1">
    <citation type="submission" date="2019-02" db="EMBL/GenBank/DDBJ databases">
        <title>Emended description of the genus Rhodopseudomonas and description of Rhodopseudomonas albus sp. nov., a non-phototrophic, heavy-metal-tolerant bacterium isolated from garden soil.</title>
        <authorList>
            <person name="Bao Z."/>
            <person name="Cao W.W."/>
            <person name="Sato Y."/>
            <person name="Nishizawa T."/>
            <person name="Zhao J."/>
            <person name="Guo Y."/>
            <person name="Ohta H."/>
        </authorList>
    </citation>
    <scope>NUCLEOTIDE SEQUENCE [LARGE SCALE GENOMIC DNA]</scope>
    <source>
        <strain evidence="1 2">SK50-23</strain>
    </source>
</reference>
<protein>
    <submittedName>
        <fullName evidence="1">DUF3168 domain-containing protein</fullName>
    </submittedName>
</protein>
<dbReference type="InterPro" id="IPR021508">
    <property type="entry name" value="Gp17-like"/>
</dbReference>
<evidence type="ECO:0000313" key="2">
    <source>
        <dbReference type="Proteomes" id="UP000682843"/>
    </source>
</evidence>
<dbReference type="EMBL" id="CP036498">
    <property type="protein sequence ID" value="QUS39061.1"/>
    <property type="molecule type" value="Genomic_DNA"/>
</dbReference>
<accession>A0ABX8A5Q9</accession>
<proteinExistence type="predicted"/>
<dbReference type="Proteomes" id="UP000682843">
    <property type="component" value="Chromosome"/>
</dbReference>
<keyword evidence="2" id="KW-1185">Reference proteome</keyword>
<evidence type="ECO:0000313" key="1">
    <source>
        <dbReference type="EMBL" id="QUS39061.1"/>
    </source>
</evidence>
<dbReference type="Gene3D" id="3.30.2000.30">
    <property type="match status" value="1"/>
</dbReference>
<gene>
    <name evidence="1" type="ORF">RPMA_09610</name>
</gene>
<name>A0ABX8A5Q9_9BRAD</name>
<dbReference type="Pfam" id="PF11367">
    <property type="entry name" value="Tail_completion_gp17"/>
    <property type="match status" value="1"/>
</dbReference>